<dbReference type="PANTHER" id="PTHR42964:SF1">
    <property type="entry name" value="POLYKETIDE BIOSYNTHESIS ENOYL-COA HYDRATASE PKSH-RELATED"/>
    <property type="match status" value="1"/>
</dbReference>
<accession>A0A916WVN9</accession>
<sequence>MTTTQLVHLQTDRGIATITLDSQHNRNALSKQLVGELSQALHTADEDVEVRAVLLTAAGSVFCSGADLSEAKSGGMEQGAHDLVALQRQIVASGKPVVIRLHGPVRAGGLGLVGAADIVVAADTVTFAFTEARLGLAPALISLTTLPRMTSRAAARTFLTAESFDATTAAEVGLITEAVPAGELDATVAAVLEQLTKASPQGLRESKALVSAPLLANIDAHGDDMAKLSARLFGSDEAKAAMQAFLDRKKKP</sequence>
<dbReference type="Proteomes" id="UP000636793">
    <property type="component" value="Unassembled WGS sequence"/>
</dbReference>
<evidence type="ECO:0000313" key="3">
    <source>
        <dbReference type="Proteomes" id="UP000636793"/>
    </source>
</evidence>
<dbReference type="SUPFAM" id="SSF52096">
    <property type="entry name" value="ClpP/crotonase"/>
    <property type="match status" value="1"/>
</dbReference>
<evidence type="ECO:0000313" key="2">
    <source>
        <dbReference type="EMBL" id="GGB34267.1"/>
    </source>
</evidence>
<reference evidence="2" key="1">
    <citation type="journal article" date="2014" name="Int. J. Syst. Evol. Microbiol.">
        <title>Complete genome sequence of Corynebacterium casei LMG S-19264T (=DSM 44701T), isolated from a smear-ripened cheese.</title>
        <authorList>
            <consortium name="US DOE Joint Genome Institute (JGI-PGF)"/>
            <person name="Walter F."/>
            <person name="Albersmeier A."/>
            <person name="Kalinowski J."/>
            <person name="Ruckert C."/>
        </authorList>
    </citation>
    <scope>NUCLEOTIDE SEQUENCE</scope>
    <source>
        <strain evidence="2">CGMCC 1.15085</strain>
    </source>
</reference>
<dbReference type="GO" id="GO:0003824">
    <property type="term" value="F:catalytic activity"/>
    <property type="evidence" value="ECO:0007669"/>
    <property type="project" value="UniProtKB-ARBA"/>
</dbReference>
<proteinExistence type="inferred from homology"/>
<dbReference type="Pfam" id="PF00378">
    <property type="entry name" value="ECH_1"/>
    <property type="match status" value="1"/>
</dbReference>
<dbReference type="AlphaFoldDB" id="A0A916WVN9"/>
<name>A0A916WVN9_9MICO</name>
<dbReference type="InterPro" id="IPR014748">
    <property type="entry name" value="Enoyl-CoA_hydra_C"/>
</dbReference>
<protein>
    <submittedName>
        <fullName evidence="2">Enoyl-CoA hydratase/isomerase</fullName>
    </submittedName>
</protein>
<dbReference type="InterPro" id="IPR029045">
    <property type="entry name" value="ClpP/crotonase-like_dom_sf"/>
</dbReference>
<comment type="caution">
    <text evidence="2">The sequence shown here is derived from an EMBL/GenBank/DDBJ whole genome shotgun (WGS) entry which is preliminary data.</text>
</comment>
<dbReference type="Gene3D" id="1.10.12.10">
    <property type="entry name" value="Lyase 2-enoyl-coa Hydratase, Chain A, domain 2"/>
    <property type="match status" value="1"/>
</dbReference>
<dbReference type="InterPro" id="IPR051683">
    <property type="entry name" value="Enoyl-CoA_Hydratase/Isomerase"/>
</dbReference>
<reference evidence="2" key="2">
    <citation type="submission" date="2020-09" db="EMBL/GenBank/DDBJ databases">
        <authorList>
            <person name="Sun Q."/>
            <person name="Zhou Y."/>
        </authorList>
    </citation>
    <scope>NUCLEOTIDE SEQUENCE</scope>
    <source>
        <strain evidence="2">CGMCC 1.15085</strain>
    </source>
</reference>
<comment type="similarity">
    <text evidence="1">Belongs to the enoyl-CoA hydratase/isomerase family.</text>
</comment>
<dbReference type="NCBIfam" id="NF005879">
    <property type="entry name" value="PRK07827.1"/>
    <property type="match status" value="1"/>
</dbReference>
<gene>
    <name evidence="2" type="ORF">GCM10011492_26140</name>
</gene>
<dbReference type="PANTHER" id="PTHR42964">
    <property type="entry name" value="ENOYL-COA HYDRATASE"/>
    <property type="match status" value="1"/>
</dbReference>
<keyword evidence="3" id="KW-1185">Reference proteome</keyword>
<dbReference type="CDD" id="cd06558">
    <property type="entry name" value="crotonase-like"/>
    <property type="match status" value="1"/>
</dbReference>
<evidence type="ECO:0000256" key="1">
    <source>
        <dbReference type="ARBA" id="ARBA00005254"/>
    </source>
</evidence>
<dbReference type="RefSeq" id="WP_188837480.1">
    <property type="nucleotide sequence ID" value="NZ_BMHI01000004.1"/>
</dbReference>
<dbReference type="InterPro" id="IPR001753">
    <property type="entry name" value="Enoyl-CoA_hydra/iso"/>
</dbReference>
<dbReference type="EMBL" id="BMHI01000004">
    <property type="protein sequence ID" value="GGB34267.1"/>
    <property type="molecule type" value="Genomic_DNA"/>
</dbReference>
<organism evidence="2 3">
    <name type="scientific">Flexivirga endophytica</name>
    <dbReference type="NCBI Taxonomy" id="1849103"/>
    <lineage>
        <taxon>Bacteria</taxon>
        <taxon>Bacillati</taxon>
        <taxon>Actinomycetota</taxon>
        <taxon>Actinomycetes</taxon>
        <taxon>Micrococcales</taxon>
        <taxon>Dermacoccaceae</taxon>
        <taxon>Flexivirga</taxon>
    </lineage>
</organism>
<dbReference type="Gene3D" id="3.90.226.10">
    <property type="entry name" value="2-enoyl-CoA Hydratase, Chain A, domain 1"/>
    <property type="match status" value="1"/>
</dbReference>